<proteinExistence type="predicted"/>
<evidence type="ECO:0000313" key="2">
    <source>
        <dbReference type="EMBL" id="NWK56570.1"/>
    </source>
</evidence>
<keyword evidence="1" id="KW-1133">Transmembrane helix</keyword>
<name>A0A851GP18_9BACT</name>
<keyword evidence="1" id="KW-0812">Transmembrane</keyword>
<sequence length="1336" mass="148312">MKNSKTMRMGWSSYHRGFALVATISVMVLLVMIALAMLSMSTIEVRQSSHIFHREAARANARMALMLAIGELQKYAGADQRMTANASILDANPFTDRIEGLNNPNLLGVWKNTNDEGYPMIGKDSSETGESVYSTRDYYKDLRFSDPQYRNNAWRNNLRLTWLASFQGDKTNAHKLALSDGDDEVVTLLGRGTLGDGLDSTRYDREKILVQKIETDNGQTMGAYAWTVMDNNQKASIVVPNETTEDRVSLAASQTDKLAGLAESKGADYGAYADFDESIENSGKLIVSYGNTPLSVSNVDDVRVALGQDFNHFTIDGAGLFTNPVYGGLKKDLTPLLFGEPSQTTVNYASPSPTTAAHDFSSNYPIIPGPRHLAHGPSFDALRYWGKQKYLSGMASGEIEIDTSVDSSAMRRRPVLRWRGDENDGYTFRAKDWAAKYPKHFPVMTDARFHYYFGLSGAETNNRIQTHIVPRVCMWNPYNVDIKVPEMVVLMPNFFWSGGNFDFKISDTERNRLKQKYPSDSNLQKWGGVFKHHCRAVNFRDLDSETGLFPASRFLGFTLEPTVIPAGDCLVYSPSPSSGKTAGGITLGRYDPRNISQNRLSPDVPQGEDHFYHEVERLPYYQYNEDRNGDGKNETYTVTIPASMLNEFRLEEVERYEPWVIAYDNFNFALKSPNSGGVQALTAKEISESSQYPTIQLINGGNGGAHTYSFWYYAWWWGNSQSASGNQFGKLQAFEVNPTKNAPDVHQIGSKLLWFDESSTEGNAPPLRVARWKTPDHIAFNPAIIANWNVRPHLSSRSPASICAWEWYVTSSGAWLNSFSPAAPRDAYDLPGLNDRNQYAKFPFGAASNFPGMTGAALFDMPNADYGALSLGKLRHAQLSPYSWHPSYIVGSSLVDLHAPFDASAHPDAGEDLSTSDVPSQWDYLVGGVSPFKYQYGPRTWMPQSDGLLQIAGQAENVTINGKSISTREEMLAYDIAYETNQGLWDHFFLSGLKMNSGGNAFVNEALDSDNLWNPRYTANQDTIVPRSELESLLSQSAGMQFAFWHAAYTLKNKAAFNVNSTSIPAWTAFLSGIRSVEREKPDGGTLGGDGLSVFSRLDEPGGTATTASANPNQKDAWLGGRTLSDDELAELAEAIVIQVKARGPFVSLADMVNRRLMPAIGGNPDIRSRKGTIEAAIEQVDLNDEFTQGVWKRRTFAENDNNKEEFKLDYSKYLDESKAWGAPGFLTQADILEPLAPSMTVRGDSFTIRCYGESREGDTVKAVAYLEAVICRMPDYVEPVMVGKPSGGGNLPTDPAIQMDYATGEIDQSQLTERNKQFGRQFKIKSLRWLSTNEV</sequence>
<protein>
    <submittedName>
        <fullName evidence="2">Uncharacterized protein</fullName>
    </submittedName>
</protein>
<dbReference type="Proteomes" id="UP000557872">
    <property type="component" value="Unassembled WGS sequence"/>
</dbReference>
<accession>A0A851GP18</accession>
<gene>
    <name evidence="2" type="ORF">HW115_13190</name>
</gene>
<comment type="caution">
    <text evidence="2">The sequence shown here is derived from an EMBL/GenBank/DDBJ whole genome shotgun (WGS) entry which is preliminary data.</text>
</comment>
<evidence type="ECO:0000256" key="1">
    <source>
        <dbReference type="SAM" id="Phobius"/>
    </source>
</evidence>
<keyword evidence="1" id="KW-0472">Membrane</keyword>
<dbReference type="EMBL" id="JACBAZ010000004">
    <property type="protein sequence ID" value="NWK56570.1"/>
    <property type="molecule type" value="Genomic_DNA"/>
</dbReference>
<keyword evidence="3" id="KW-1185">Reference proteome</keyword>
<dbReference type="RefSeq" id="WP_178933337.1">
    <property type="nucleotide sequence ID" value="NZ_JACBAZ010000004.1"/>
</dbReference>
<reference evidence="2 3" key="1">
    <citation type="submission" date="2020-07" db="EMBL/GenBank/DDBJ databases">
        <title>Roseicoccus Jingziensis gen. nov., sp. nov., isolated from coastal seawater.</title>
        <authorList>
            <person name="Feng X."/>
        </authorList>
    </citation>
    <scope>NUCLEOTIDE SEQUENCE [LARGE SCALE GENOMIC DNA]</scope>
    <source>
        <strain evidence="2 3">N1E253</strain>
    </source>
</reference>
<organism evidence="2 3">
    <name type="scientific">Oceaniferula marina</name>
    <dbReference type="NCBI Taxonomy" id="2748318"/>
    <lineage>
        <taxon>Bacteria</taxon>
        <taxon>Pseudomonadati</taxon>
        <taxon>Verrucomicrobiota</taxon>
        <taxon>Verrucomicrobiia</taxon>
        <taxon>Verrucomicrobiales</taxon>
        <taxon>Verrucomicrobiaceae</taxon>
        <taxon>Oceaniferula</taxon>
    </lineage>
</organism>
<feature type="transmembrane region" description="Helical" evidence="1">
    <location>
        <begin position="20"/>
        <end position="40"/>
    </location>
</feature>
<evidence type="ECO:0000313" key="3">
    <source>
        <dbReference type="Proteomes" id="UP000557872"/>
    </source>
</evidence>